<name>A0A146KBQ1_9EUKA</name>
<feature type="compositionally biased region" description="Basic and acidic residues" evidence="1">
    <location>
        <begin position="189"/>
        <end position="198"/>
    </location>
</feature>
<evidence type="ECO:0000313" key="2">
    <source>
        <dbReference type="EMBL" id="JAP93688.1"/>
    </source>
</evidence>
<protein>
    <recommendedName>
        <fullName evidence="3">H-SHIPPO 1</fullName>
    </recommendedName>
</protein>
<accession>A0A146KBQ1</accession>
<dbReference type="AlphaFoldDB" id="A0A146KBQ1"/>
<dbReference type="InterPro" id="IPR010736">
    <property type="entry name" value="SHIPPO-rpt"/>
</dbReference>
<feature type="non-terminal residue" evidence="2">
    <location>
        <position position="213"/>
    </location>
</feature>
<dbReference type="EMBL" id="GDID01002918">
    <property type="protein sequence ID" value="JAP93688.1"/>
    <property type="molecule type" value="Transcribed_RNA"/>
</dbReference>
<evidence type="ECO:0008006" key="3">
    <source>
        <dbReference type="Google" id="ProtNLM"/>
    </source>
</evidence>
<gene>
    <name evidence="2" type="ORF">TPC1_13936</name>
</gene>
<organism evidence="2">
    <name type="scientific">Trepomonas sp. PC1</name>
    <dbReference type="NCBI Taxonomy" id="1076344"/>
    <lineage>
        <taxon>Eukaryota</taxon>
        <taxon>Metamonada</taxon>
        <taxon>Diplomonadida</taxon>
        <taxon>Hexamitidae</taxon>
        <taxon>Hexamitinae</taxon>
        <taxon>Trepomonas</taxon>
    </lineage>
</organism>
<sequence length="213" mass="24552">KNKNNNDYKIPNFNPSPQQYDIERGQNYLRQSLPTLPSQTQRFKTKLLISPGPCAYNPVSPNFKPLLKQRSYSEKKVFHDISKPGPDRYYIRTNSIHGSKIAHSERNIFPGNLNPSPSNYSIKLIKPKVAGKIGDTKRKFDYIINNKTPLAKYDLGSKLSQKKFSFRFRSSFKEKSDMPGPASYSISQNDKKQGIKMKYRDEAFYGDKETDKN</sequence>
<feature type="non-terminal residue" evidence="2">
    <location>
        <position position="1"/>
    </location>
</feature>
<feature type="region of interest" description="Disordered" evidence="1">
    <location>
        <begin position="173"/>
        <end position="198"/>
    </location>
</feature>
<proteinExistence type="predicted"/>
<reference evidence="2" key="1">
    <citation type="submission" date="2015-07" db="EMBL/GenBank/DDBJ databases">
        <title>Adaptation to a free-living lifestyle via gene acquisitions in the diplomonad Trepomonas sp. PC1.</title>
        <authorList>
            <person name="Xu F."/>
            <person name="Jerlstrom-Hultqvist J."/>
            <person name="Kolisko M."/>
            <person name="Simpson A.G.B."/>
            <person name="Roger A.J."/>
            <person name="Svard S.G."/>
            <person name="Andersson J.O."/>
        </authorList>
    </citation>
    <scope>NUCLEOTIDE SEQUENCE</scope>
    <source>
        <strain evidence="2">PC1</strain>
    </source>
</reference>
<dbReference type="Pfam" id="PF07004">
    <property type="entry name" value="SHIPPO-rpt"/>
    <property type="match status" value="1"/>
</dbReference>
<evidence type="ECO:0000256" key="1">
    <source>
        <dbReference type="SAM" id="MobiDB-lite"/>
    </source>
</evidence>